<sequence length="173" mass="19864">MQSLPDRVYLREVMLPSMAKMKPENVLLAGTRRYTRRYPAFFAPNDTIVWTLDFAPSAARFGNGRFHRTGDLCEVDKVFESVRFDVIHLNGILGFGINTPDQIEQMIEACHRALIPSGHIMIGWDSDRTTDPAENPTIISRFEHSKFAELPARYAVTGLDGYDHVFDWFRRID</sequence>
<protein>
    <submittedName>
        <fullName evidence="1">Methyltransferase type 11</fullName>
    </submittedName>
</protein>
<dbReference type="Proteomes" id="UP000011885">
    <property type="component" value="Unassembled WGS sequence"/>
</dbReference>
<evidence type="ECO:0000313" key="1">
    <source>
        <dbReference type="EMBL" id="EMI58055.1"/>
    </source>
</evidence>
<dbReference type="AlphaFoldDB" id="M5U9F4"/>
<name>M5U9F4_9BACT</name>
<organism evidence="1 2">
    <name type="scientific">Rhodopirellula sallentina SM41</name>
    <dbReference type="NCBI Taxonomy" id="1263870"/>
    <lineage>
        <taxon>Bacteria</taxon>
        <taxon>Pseudomonadati</taxon>
        <taxon>Planctomycetota</taxon>
        <taxon>Planctomycetia</taxon>
        <taxon>Pirellulales</taxon>
        <taxon>Pirellulaceae</taxon>
        <taxon>Rhodopirellula</taxon>
    </lineage>
</organism>
<dbReference type="SUPFAM" id="SSF53335">
    <property type="entry name" value="S-adenosyl-L-methionine-dependent methyltransferases"/>
    <property type="match status" value="1"/>
</dbReference>
<accession>M5U9F4</accession>
<proteinExistence type="predicted"/>
<dbReference type="GO" id="GO:0008168">
    <property type="term" value="F:methyltransferase activity"/>
    <property type="evidence" value="ECO:0007669"/>
    <property type="project" value="UniProtKB-KW"/>
</dbReference>
<gene>
    <name evidence="1" type="ORF">RSSM_00480</name>
</gene>
<dbReference type="EMBL" id="ANOH01000047">
    <property type="protein sequence ID" value="EMI58055.1"/>
    <property type="molecule type" value="Genomic_DNA"/>
</dbReference>
<dbReference type="Gene3D" id="3.40.50.150">
    <property type="entry name" value="Vaccinia Virus protein VP39"/>
    <property type="match status" value="1"/>
</dbReference>
<keyword evidence="1" id="KW-0489">Methyltransferase</keyword>
<keyword evidence="2" id="KW-1185">Reference proteome</keyword>
<reference evidence="1 2" key="1">
    <citation type="journal article" date="2013" name="Mar. Genomics">
        <title>Expression of sulfatases in Rhodopirellula baltica and the diversity of sulfatases in the genus Rhodopirellula.</title>
        <authorList>
            <person name="Wegner C.E."/>
            <person name="Richter-Heitmann T."/>
            <person name="Klindworth A."/>
            <person name="Klockow C."/>
            <person name="Richter M."/>
            <person name="Achstetter T."/>
            <person name="Glockner F.O."/>
            <person name="Harder J."/>
        </authorList>
    </citation>
    <scope>NUCLEOTIDE SEQUENCE [LARGE SCALE GENOMIC DNA]</scope>
    <source>
        <strain evidence="1 2">SM41</strain>
    </source>
</reference>
<dbReference type="PATRIC" id="fig|1263870.3.peg.525"/>
<dbReference type="GO" id="GO:0032259">
    <property type="term" value="P:methylation"/>
    <property type="evidence" value="ECO:0007669"/>
    <property type="project" value="UniProtKB-KW"/>
</dbReference>
<dbReference type="InterPro" id="IPR029063">
    <property type="entry name" value="SAM-dependent_MTases_sf"/>
</dbReference>
<evidence type="ECO:0000313" key="2">
    <source>
        <dbReference type="Proteomes" id="UP000011885"/>
    </source>
</evidence>
<keyword evidence="1" id="KW-0808">Transferase</keyword>
<comment type="caution">
    <text evidence="1">The sequence shown here is derived from an EMBL/GenBank/DDBJ whole genome shotgun (WGS) entry which is preliminary data.</text>
</comment>